<proteinExistence type="predicted"/>
<dbReference type="AlphaFoldDB" id="A0A1T4PM24"/>
<evidence type="ECO:0000313" key="2">
    <source>
        <dbReference type="Proteomes" id="UP000190625"/>
    </source>
</evidence>
<protein>
    <submittedName>
        <fullName evidence="1">Uncharacterized protein</fullName>
    </submittedName>
</protein>
<reference evidence="2" key="1">
    <citation type="submission" date="2017-02" db="EMBL/GenBank/DDBJ databases">
        <authorList>
            <person name="Varghese N."/>
            <person name="Submissions S."/>
        </authorList>
    </citation>
    <scope>NUCLEOTIDE SEQUENCE [LARGE SCALE GENOMIC DNA]</scope>
    <source>
        <strain evidence="2">ATCC BAA-73</strain>
    </source>
</reference>
<sequence>MEYIVIEGNKTEVMQEMINYTNSGRLVDDTFNFIIKNRHILDSSEELYIDDNEPILPMQGPRNWVSMNAKYHINVKKTTILLVMFILDVTLTKGIANVLASVFGVTTQTINKLDEQDRCLILDIMKGKKFSATDFFYKNSECVQNDIDCSFRDGCICSRELEVIESRLASLIDAGIVINGDSEFKLAF</sequence>
<evidence type="ECO:0000313" key="1">
    <source>
        <dbReference type="EMBL" id="SJZ91938.1"/>
    </source>
</evidence>
<dbReference type="RefSeq" id="WP_078810655.1">
    <property type="nucleotide sequence ID" value="NZ_FUWM01000019.1"/>
</dbReference>
<dbReference type="Proteomes" id="UP000190625">
    <property type="component" value="Unassembled WGS sequence"/>
</dbReference>
<organism evidence="1 2">
    <name type="scientific">Selenihalanaerobacter shriftii</name>
    <dbReference type="NCBI Taxonomy" id="142842"/>
    <lineage>
        <taxon>Bacteria</taxon>
        <taxon>Bacillati</taxon>
        <taxon>Bacillota</taxon>
        <taxon>Clostridia</taxon>
        <taxon>Halanaerobiales</taxon>
        <taxon>Halobacteroidaceae</taxon>
        <taxon>Selenihalanaerobacter</taxon>
    </lineage>
</organism>
<accession>A0A1T4PM24</accession>
<dbReference type="OrthoDB" id="2111977at2"/>
<keyword evidence="2" id="KW-1185">Reference proteome</keyword>
<dbReference type="EMBL" id="FUWM01000019">
    <property type="protein sequence ID" value="SJZ91938.1"/>
    <property type="molecule type" value="Genomic_DNA"/>
</dbReference>
<gene>
    <name evidence="1" type="ORF">SAMN02745118_02208</name>
</gene>
<name>A0A1T4PM24_9FIRM</name>